<dbReference type="GO" id="GO:0005615">
    <property type="term" value="C:extracellular space"/>
    <property type="evidence" value="ECO:0007669"/>
    <property type="project" value="UniProtKB-KW"/>
</dbReference>
<proteinExistence type="predicted"/>
<dbReference type="GeneTree" id="ENSGT01150000287144"/>
<feature type="signal peptide" evidence="2">
    <location>
        <begin position="1"/>
        <end position="26"/>
    </location>
</feature>
<feature type="domain" description="Chemokine interleukin-8-like" evidence="3">
    <location>
        <begin position="38"/>
        <end position="92"/>
    </location>
</feature>
<dbReference type="PROSITE" id="PS51257">
    <property type="entry name" value="PROKAR_LIPOPROTEIN"/>
    <property type="match status" value="1"/>
</dbReference>
<dbReference type="GO" id="GO:0006955">
    <property type="term" value="P:immune response"/>
    <property type="evidence" value="ECO:0007669"/>
    <property type="project" value="InterPro"/>
</dbReference>
<evidence type="ECO:0000256" key="1">
    <source>
        <dbReference type="ARBA" id="ARBA00022514"/>
    </source>
</evidence>
<evidence type="ECO:0000259" key="3">
    <source>
        <dbReference type="Pfam" id="PF00048"/>
    </source>
</evidence>
<dbReference type="InterPro" id="IPR001811">
    <property type="entry name" value="Chemokine_IL8-like_dom"/>
</dbReference>
<protein>
    <recommendedName>
        <fullName evidence="3">Chemokine interleukin-8-like domain-containing protein</fullName>
    </recommendedName>
</protein>
<accession>A0AAY5EW39</accession>
<evidence type="ECO:0000256" key="2">
    <source>
        <dbReference type="SAM" id="SignalP"/>
    </source>
</evidence>
<dbReference type="AlphaFoldDB" id="A0AAY5EW39"/>
<keyword evidence="2" id="KW-0732">Signal</keyword>
<dbReference type="Gene3D" id="2.40.50.40">
    <property type="match status" value="1"/>
</dbReference>
<organism evidence="4 5">
    <name type="scientific">Electrophorus electricus</name>
    <name type="common">Electric eel</name>
    <name type="synonym">Gymnotus electricus</name>
    <dbReference type="NCBI Taxonomy" id="8005"/>
    <lineage>
        <taxon>Eukaryota</taxon>
        <taxon>Metazoa</taxon>
        <taxon>Chordata</taxon>
        <taxon>Craniata</taxon>
        <taxon>Vertebrata</taxon>
        <taxon>Euteleostomi</taxon>
        <taxon>Actinopterygii</taxon>
        <taxon>Neopterygii</taxon>
        <taxon>Teleostei</taxon>
        <taxon>Ostariophysi</taxon>
        <taxon>Gymnotiformes</taxon>
        <taxon>Gymnotoidei</taxon>
        <taxon>Gymnotidae</taxon>
        <taxon>Electrophorus</taxon>
    </lineage>
</organism>
<sequence length="111" mass="11844">MLCWNKKLCTLAVLLAICGCIGIASGNLRRPAKVGLVCCKAVSKAMIPSGIKLIGYKHQNALSPCVQAVLFFSETEKYCSDPTARWIPRKMKGSALTSISTPSSTATLDPV</sequence>
<dbReference type="SUPFAM" id="SSF54117">
    <property type="entry name" value="Interleukin 8-like chemokines"/>
    <property type="match status" value="1"/>
</dbReference>
<keyword evidence="5" id="KW-1185">Reference proteome</keyword>
<keyword evidence="1" id="KW-0202">Cytokine</keyword>
<reference evidence="4 5" key="1">
    <citation type="submission" date="2020-05" db="EMBL/GenBank/DDBJ databases">
        <title>Electrophorus electricus (electric eel) genome, fEleEle1, primary haplotype.</title>
        <authorList>
            <person name="Myers G."/>
            <person name="Meyer A."/>
            <person name="Fedrigo O."/>
            <person name="Formenti G."/>
            <person name="Rhie A."/>
            <person name="Tracey A."/>
            <person name="Sims Y."/>
            <person name="Jarvis E.D."/>
        </authorList>
    </citation>
    <scope>NUCLEOTIDE SEQUENCE [LARGE SCALE GENOMIC DNA]</scope>
</reference>
<dbReference type="Ensembl" id="ENSEEET00000056876.1">
    <property type="protein sequence ID" value="ENSEEEP00000060960.1"/>
    <property type="gene ID" value="ENSEEEG00000007362.2"/>
</dbReference>
<name>A0AAY5EW39_ELEEL</name>
<feature type="chain" id="PRO_5044719301" description="Chemokine interleukin-8-like domain-containing protein" evidence="2">
    <location>
        <begin position="27"/>
        <end position="111"/>
    </location>
</feature>
<dbReference type="InterPro" id="IPR036048">
    <property type="entry name" value="Interleukin_8-like_sf"/>
</dbReference>
<dbReference type="GO" id="GO:0008009">
    <property type="term" value="F:chemokine activity"/>
    <property type="evidence" value="ECO:0007669"/>
    <property type="project" value="InterPro"/>
</dbReference>
<evidence type="ECO:0000313" key="5">
    <source>
        <dbReference type="Proteomes" id="UP000314983"/>
    </source>
</evidence>
<dbReference type="Pfam" id="PF00048">
    <property type="entry name" value="IL8"/>
    <property type="match status" value="1"/>
</dbReference>
<dbReference type="Proteomes" id="UP000314983">
    <property type="component" value="Chromosome 5"/>
</dbReference>
<evidence type="ECO:0000313" key="4">
    <source>
        <dbReference type="Ensembl" id="ENSEEEP00000060960.1"/>
    </source>
</evidence>
<reference evidence="4" key="2">
    <citation type="submission" date="2025-05" db="UniProtKB">
        <authorList>
            <consortium name="Ensembl"/>
        </authorList>
    </citation>
    <scope>IDENTIFICATION</scope>
</reference>
<dbReference type="Ensembl" id="ENSEEET00000066031.1">
    <property type="protein sequence ID" value="ENSEEEP00000064071.1"/>
    <property type="gene ID" value="ENSEEEG00000007362.2"/>
</dbReference>